<dbReference type="EMBL" id="OCMY01000005">
    <property type="protein sequence ID" value="SOD61669.1"/>
    <property type="molecule type" value="Genomic_DNA"/>
</dbReference>
<evidence type="ECO:0000313" key="2">
    <source>
        <dbReference type="Proteomes" id="UP000219271"/>
    </source>
</evidence>
<keyword evidence="2" id="KW-1185">Reference proteome</keyword>
<sequence>MARALHPTYLPVSLHCMAEKLRELADMLDVRSPYIRTAERHYTTGSRGELLTVIHIEVQEEPE</sequence>
<protein>
    <submittedName>
        <fullName evidence="1">Uncharacterized protein</fullName>
    </submittedName>
</protein>
<organism evidence="1 2">
    <name type="scientific">Candidatus Pantoea floridensis</name>
    <dbReference type="NCBI Taxonomy" id="1938870"/>
    <lineage>
        <taxon>Bacteria</taxon>
        <taxon>Pseudomonadati</taxon>
        <taxon>Pseudomonadota</taxon>
        <taxon>Gammaproteobacteria</taxon>
        <taxon>Enterobacterales</taxon>
        <taxon>Erwiniaceae</taxon>
        <taxon>Pantoea</taxon>
    </lineage>
</organism>
<name>A0A286DSN6_9GAMM</name>
<accession>A0A286DSN6</accession>
<evidence type="ECO:0000313" key="1">
    <source>
        <dbReference type="EMBL" id="SOD61669.1"/>
    </source>
</evidence>
<dbReference type="Proteomes" id="UP000219271">
    <property type="component" value="Unassembled WGS sequence"/>
</dbReference>
<dbReference type="AlphaFoldDB" id="A0A286DSN6"/>
<dbReference type="OrthoDB" id="9951328at2"/>
<dbReference type="RefSeq" id="WP_097098654.1">
    <property type="nucleotide sequence ID" value="NZ_OCMY01000005.1"/>
</dbReference>
<reference evidence="2" key="1">
    <citation type="submission" date="2017-09" db="EMBL/GenBank/DDBJ databases">
        <authorList>
            <person name="Varghese N."/>
            <person name="Submissions S."/>
        </authorList>
    </citation>
    <scope>NUCLEOTIDE SEQUENCE [LARGE SCALE GENOMIC DNA]</scope>
    <source>
        <strain evidence="2">JKS000234</strain>
    </source>
</reference>
<gene>
    <name evidence="1" type="ORF">SAMN06273570_5240</name>
</gene>
<proteinExistence type="predicted"/>